<dbReference type="PANTHER" id="PTHR43451">
    <property type="entry name" value="ACETYLTRANSFERASE (GNAT) FAMILY PROTEIN"/>
    <property type="match status" value="1"/>
</dbReference>
<name>A0A3B0WBN7_9ZZZZ</name>
<dbReference type="PANTHER" id="PTHR43451:SF1">
    <property type="entry name" value="ACETYLTRANSFERASE"/>
    <property type="match status" value="1"/>
</dbReference>
<proteinExistence type="predicted"/>
<dbReference type="InterPro" id="IPR016181">
    <property type="entry name" value="Acyl_CoA_acyltransferase"/>
</dbReference>
<reference evidence="2" key="1">
    <citation type="submission" date="2018-06" db="EMBL/GenBank/DDBJ databases">
        <authorList>
            <person name="Zhirakovskaya E."/>
        </authorList>
    </citation>
    <scope>NUCLEOTIDE SEQUENCE</scope>
</reference>
<organism evidence="2">
    <name type="scientific">hydrothermal vent metagenome</name>
    <dbReference type="NCBI Taxonomy" id="652676"/>
    <lineage>
        <taxon>unclassified sequences</taxon>
        <taxon>metagenomes</taxon>
        <taxon>ecological metagenomes</taxon>
    </lineage>
</organism>
<dbReference type="EMBL" id="UOEW01000294">
    <property type="protein sequence ID" value="VAW41064.1"/>
    <property type="molecule type" value="Genomic_DNA"/>
</dbReference>
<dbReference type="InterPro" id="IPR052564">
    <property type="entry name" value="N-acetyltrans/Recomb-assoc"/>
</dbReference>
<evidence type="ECO:0000313" key="2">
    <source>
        <dbReference type="EMBL" id="VAW41064.1"/>
    </source>
</evidence>
<accession>A0A3B0WBN7</accession>
<dbReference type="Gene3D" id="3.40.630.30">
    <property type="match status" value="1"/>
</dbReference>
<protein>
    <recommendedName>
        <fullName evidence="1">N-acetyltransferase domain-containing protein</fullName>
    </recommendedName>
</protein>
<gene>
    <name evidence="2" type="ORF">MNBD_GAMMA01-1742</name>
</gene>
<dbReference type="Pfam" id="PF13673">
    <property type="entry name" value="Acetyltransf_10"/>
    <property type="match status" value="1"/>
</dbReference>
<dbReference type="InterPro" id="IPR000182">
    <property type="entry name" value="GNAT_dom"/>
</dbReference>
<dbReference type="GO" id="GO:0016747">
    <property type="term" value="F:acyltransferase activity, transferring groups other than amino-acyl groups"/>
    <property type="evidence" value="ECO:0007669"/>
    <property type="project" value="InterPro"/>
</dbReference>
<dbReference type="AlphaFoldDB" id="A0A3B0WBN7"/>
<dbReference type="CDD" id="cd04301">
    <property type="entry name" value="NAT_SF"/>
    <property type="match status" value="1"/>
</dbReference>
<dbReference type="PROSITE" id="PS51186">
    <property type="entry name" value="GNAT"/>
    <property type="match status" value="1"/>
</dbReference>
<evidence type="ECO:0000259" key="1">
    <source>
        <dbReference type="PROSITE" id="PS51186"/>
    </source>
</evidence>
<sequence>MATIQYLLLETLVIILTNHMKIYLKQLLDYLKVLLKINNKKMNPILKLNTIENTNEIVRLLKKSIIELCGPDYGNDSTILNAWIENKTEENLIKWIESKETYSITALVENTIVGFGLSNITGEILLLYILPEYKRKGIGESIYLYIEELLLKNNVTKVIAYSTITAKPFYLKMGFSQFGSPIKVGKFDGEYPLEKSIVI</sequence>
<feature type="domain" description="N-acetyltransferase" evidence="1">
    <location>
        <begin position="44"/>
        <end position="198"/>
    </location>
</feature>
<dbReference type="SUPFAM" id="SSF55729">
    <property type="entry name" value="Acyl-CoA N-acyltransferases (Nat)"/>
    <property type="match status" value="1"/>
</dbReference>